<protein>
    <recommendedName>
        <fullName evidence="1">NurA domain-containing protein</fullName>
    </recommendedName>
</protein>
<gene>
    <name evidence="2" type="ORF">S12H4_04251</name>
</gene>
<reference evidence="2" key="1">
    <citation type="journal article" date="2014" name="Front. Microbiol.">
        <title>High frequency of phylogenetically diverse reductive dehalogenase-homologous genes in deep subseafloor sedimentary metagenomes.</title>
        <authorList>
            <person name="Kawai M."/>
            <person name="Futagami T."/>
            <person name="Toyoda A."/>
            <person name="Takaki Y."/>
            <person name="Nishi S."/>
            <person name="Hori S."/>
            <person name="Arai W."/>
            <person name="Tsubouchi T."/>
            <person name="Morono Y."/>
            <person name="Uchiyama I."/>
            <person name="Ito T."/>
            <person name="Fujiyama A."/>
            <person name="Inagaki F."/>
            <person name="Takami H."/>
        </authorList>
    </citation>
    <scope>NUCLEOTIDE SEQUENCE</scope>
    <source>
        <strain evidence="2">Expedition CK06-06</strain>
    </source>
</reference>
<feature type="non-terminal residue" evidence="2">
    <location>
        <position position="1"/>
    </location>
</feature>
<dbReference type="SMART" id="SM00933">
    <property type="entry name" value="NurA"/>
    <property type="match status" value="1"/>
</dbReference>
<name>X1QVR4_9ZZZZ</name>
<organism evidence="2">
    <name type="scientific">marine sediment metagenome</name>
    <dbReference type="NCBI Taxonomy" id="412755"/>
    <lineage>
        <taxon>unclassified sequences</taxon>
        <taxon>metagenomes</taxon>
        <taxon>ecological metagenomes</taxon>
    </lineage>
</organism>
<evidence type="ECO:0000313" key="2">
    <source>
        <dbReference type="EMBL" id="GAI72667.1"/>
    </source>
</evidence>
<dbReference type="Pfam" id="PF09376">
    <property type="entry name" value="NurA"/>
    <property type="match status" value="1"/>
</dbReference>
<accession>X1QVR4</accession>
<evidence type="ECO:0000259" key="1">
    <source>
        <dbReference type="SMART" id="SM00933"/>
    </source>
</evidence>
<feature type="domain" description="NurA" evidence="1">
    <location>
        <begin position="53"/>
        <end position="348"/>
    </location>
</feature>
<proteinExistence type="predicted"/>
<sequence>EYLEIEKLKNKFTKSLLGNRENLDFSEFIKYPNYNIKENLVKKQVSSSNIRGLNVVSVDGSSVVKKFMNVDFSFLKAIAVNYYFYKNHSSKINYFPDVTGFNNYMVQASYINREENAVETKISMDMTFMEIKLLNELIEKNNSIDLIIIDGSIVIMPINLIFSKDLEISKKYDKLLKEYQKLYSNCIEKGIILIGSIKDTRTSALTHLIRNSIQMLKPSTTKLTDFIKINYRQIVDYFSDLDLFNRVLKKSERSCIFNCKKELDKIRDTGIKKEIPYYFPFSFYAFYLKTTLHDTPCRIEFFMDEKHSLKDASEKADLISSILLSISSLNEYYGLPIPQIEAHRRAVFKPAEVNLLFNNLSRTLNSYGVSLLEKRRARRPF</sequence>
<comment type="caution">
    <text evidence="2">The sequence shown here is derived from an EMBL/GenBank/DDBJ whole genome shotgun (WGS) entry which is preliminary data.</text>
</comment>
<dbReference type="EMBL" id="BARW01001285">
    <property type="protein sequence ID" value="GAI72667.1"/>
    <property type="molecule type" value="Genomic_DNA"/>
</dbReference>
<dbReference type="AlphaFoldDB" id="X1QVR4"/>
<dbReference type="InterPro" id="IPR018977">
    <property type="entry name" value="NurA_domain"/>
</dbReference>